<dbReference type="Proteomes" id="UP000621447">
    <property type="component" value="Unassembled WGS sequence"/>
</dbReference>
<dbReference type="PANTHER" id="PTHR34001:SF3">
    <property type="entry name" value="BLL7405 PROTEIN"/>
    <property type="match status" value="1"/>
</dbReference>
<gene>
    <name evidence="7" type="ORF">HRV97_07405</name>
</gene>
<keyword evidence="8" id="KW-1185">Reference proteome</keyword>
<evidence type="ECO:0000313" key="7">
    <source>
        <dbReference type="EMBL" id="NTS64987.1"/>
    </source>
</evidence>
<comment type="subcellular location">
    <subcellularLocation>
        <location evidence="1">Membrane</location>
    </subcellularLocation>
</comment>
<dbReference type="RefSeq" id="WP_174193474.1">
    <property type="nucleotide sequence ID" value="NZ_JABULH010000002.1"/>
</dbReference>
<reference evidence="7 8" key="1">
    <citation type="submission" date="2020-06" db="EMBL/GenBank/DDBJ databases">
        <title>Sphingomonas hominis sp. nov., a member of the Sphingomonas, isolated from the hair of a 22-year-old girl.</title>
        <authorList>
            <person name="Zhang D.-F."/>
            <person name="Cui X.-W."/>
        </authorList>
    </citation>
    <scope>NUCLEOTIDE SEQUENCE [LARGE SCALE GENOMIC DNA]</scope>
    <source>
        <strain evidence="7 8">HHU CXW</strain>
    </source>
</reference>
<feature type="chain" id="PRO_5047426207" evidence="5">
    <location>
        <begin position="21"/>
        <end position="290"/>
    </location>
</feature>
<dbReference type="PANTHER" id="PTHR34001">
    <property type="entry name" value="BLL7405 PROTEIN"/>
    <property type="match status" value="1"/>
</dbReference>
<accession>A0ABX2JFE4</accession>
<name>A0ABX2JFE4_9SPHN</name>
<feature type="domain" description="Outer membrane protein beta-barrel" evidence="6">
    <location>
        <begin position="9"/>
        <end position="245"/>
    </location>
</feature>
<evidence type="ECO:0000256" key="1">
    <source>
        <dbReference type="ARBA" id="ARBA00004370"/>
    </source>
</evidence>
<sequence length="290" mass="30787">MKINLLAGAAALLVAAPAAAQETTTTFSGIYVGAAGGYDVQGNDRGSTILFDRNLDGRFGDAVTTAAGANAFSPGFCNGRATSVNAPGRTAAAAPAQPAGAGCRNDKDGWAYYGRIGLDQQMGQFVVGVVGEFGKSEINDSVSAFSTTPANYVMYRDLQWEAGIRARAGYTPNNSTLFYGTFGPGYARIDREFLTTNTANGFAQRGKRNQFGIQGGGGVEQRIGDHFSIGLEYLFHQYDDEDYRVRAGSNGTTPANNPFILAPGTGGTDFARSDQNFRWHSIRATAAFRF</sequence>
<comment type="similarity">
    <text evidence="4">Belongs to the Omp25/RopB family.</text>
</comment>
<proteinExistence type="inferred from homology"/>
<evidence type="ECO:0000256" key="3">
    <source>
        <dbReference type="ARBA" id="ARBA00023136"/>
    </source>
</evidence>
<evidence type="ECO:0000256" key="4">
    <source>
        <dbReference type="ARBA" id="ARBA00038306"/>
    </source>
</evidence>
<keyword evidence="3" id="KW-0472">Membrane</keyword>
<feature type="signal peptide" evidence="5">
    <location>
        <begin position="1"/>
        <end position="20"/>
    </location>
</feature>
<dbReference type="EMBL" id="JABULH010000002">
    <property type="protein sequence ID" value="NTS64987.1"/>
    <property type="molecule type" value="Genomic_DNA"/>
</dbReference>
<protein>
    <submittedName>
        <fullName evidence="7">Porin family protein</fullName>
    </submittedName>
</protein>
<dbReference type="SUPFAM" id="SSF56925">
    <property type="entry name" value="OMPA-like"/>
    <property type="match status" value="1"/>
</dbReference>
<dbReference type="InterPro" id="IPR051692">
    <property type="entry name" value="OMP-like"/>
</dbReference>
<comment type="caution">
    <text evidence="7">The sequence shown here is derived from an EMBL/GenBank/DDBJ whole genome shotgun (WGS) entry which is preliminary data.</text>
</comment>
<evidence type="ECO:0000259" key="6">
    <source>
        <dbReference type="Pfam" id="PF13505"/>
    </source>
</evidence>
<organism evidence="7 8">
    <name type="scientific">Sphingomonas hominis</name>
    <dbReference type="NCBI Taxonomy" id="2741495"/>
    <lineage>
        <taxon>Bacteria</taxon>
        <taxon>Pseudomonadati</taxon>
        <taxon>Pseudomonadota</taxon>
        <taxon>Alphaproteobacteria</taxon>
        <taxon>Sphingomonadales</taxon>
        <taxon>Sphingomonadaceae</taxon>
        <taxon>Sphingomonas</taxon>
    </lineage>
</organism>
<dbReference type="Pfam" id="PF13505">
    <property type="entry name" value="OMP_b-brl"/>
    <property type="match status" value="1"/>
</dbReference>
<dbReference type="Gene3D" id="2.40.160.20">
    <property type="match status" value="1"/>
</dbReference>
<keyword evidence="2 5" id="KW-0732">Signal</keyword>
<evidence type="ECO:0000313" key="8">
    <source>
        <dbReference type="Proteomes" id="UP000621447"/>
    </source>
</evidence>
<dbReference type="InterPro" id="IPR027385">
    <property type="entry name" value="Beta-barrel_OMP"/>
</dbReference>
<evidence type="ECO:0000256" key="2">
    <source>
        <dbReference type="ARBA" id="ARBA00022729"/>
    </source>
</evidence>
<evidence type="ECO:0000256" key="5">
    <source>
        <dbReference type="SAM" id="SignalP"/>
    </source>
</evidence>
<dbReference type="InterPro" id="IPR011250">
    <property type="entry name" value="OMP/PagP_B-barrel"/>
</dbReference>